<feature type="coiled-coil region" evidence="1">
    <location>
        <begin position="200"/>
        <end position="241"/>
    </location>
</feature>
<feature type="compositionally biased region" description="Basic and acidic residues" evidence="2">
    <location>
        <begin position="141"/>
        <end position="164"/>
    </location>
</feature>
<dbReference type="InterPro" id="IPR040348">
    <property type="entry name" value="POLAR-like"/>
</dbReference>
<keyword evidence="4" id="KW-1185">Reference proteome</keyword>
<feature type="region of interest" description="Disordered" evidence="2">
    <location>
        <begin position="141"/>
        <end position="171"/>
    </location>
</feature>
<proteinExistence type="predicted"/>
<dbReference type="AlphaFoldDB" id="A0A9Q0X599"/>
<evidence type="ECO:0000313" key="3">
    <source>
        <dbReference type="EMBL" id="KAJ6778356.1"/>
    </source>
</evidence>
<name>A0A9Q0X599_9ROSI</name>
<reference evidence="3" key="1">
    <citation type="submission" date="2022-11" db="EMBL/GenBank/DDBJ databases">
        <authorList>
            <person name="Hyden B.L."/>
            <person name="Feng K."/>
            <person name="Yates T."/>
            <person name="Jawdy S."/>
            <person name="Smart L.B."/>
            <person name="Muchero W."/>
        </authorList>
    </citation>
    <scope>NUCLEOTIDE SEQUENCE</scope>
    <source>
        <tissue evidence="3">Shoot tip</tissue>
    </source>
</reference>
<dbReference type="EMBL" id="JAPFFM010000001">
    <property type="protein sequence ID" value="KAJ6778356.1"/>
    <property type="molecule type" value="Genomic_DNA"/>
</dbReference>
<sequence length="268" mass="30457">MYMMYSGKAEISKLSTSMEEMSKVVHELKTELYKRKSAHAATSSEDFSSEKMQLLVNRTNMEDRESSGMKLCGLPIADDAEYPSSILTEEREPGVLEMDQMEAELESELQKLPWSSTAASGHDVTRLNLGKAREIKELDRKQGKKRIEIDGEKGEQPEELDRRTSKNSNSAEVSSEGFCEVECRGVLPSELDNKLCHLLIEQQENQIMGLESELHLAQSQLHEKEAELQALKDRVRSLTEFSLSDDEVEVPSELAFNVEWDKKLQDRI</sequence>
<accession>A0A9Q0X599</accession>
<evidence type="ECO:0000256" key="1">
    <source>
        <dbReference type="SAM" id="Coils"/>
    </source>
</evidence>
<dbReference type="GO" id="GO:0008356">
    <property type="term" value="P:asymmetric cell division"/>
    <property type="evidence" value="ECO:0007669"/>
    <property type="project" value="InterPro"/>
</dbReference>
<dbReference type="Proteomes" id="UP001151752">
    <property type="component" value="Chromosome 16"/>
</dbReference>
<organism evidence="3 4">
    <name type="scientific">Salix koriyanagi</name>
    <dbReference type="NCBI Taxonomy" id="2511006"/>
    <lineage>
        <taxon>Eukaryota</taxon>
        <taxon>Viridiplantae</taxon>
        <taxon>Streptophyta</taxon>
        <taxon>Embryophyta</taxon>
        <taxon>Tracheophyta</taxon>
        <taxon>Spermatophyta</taxon>
        <taxon>Magnoliopsida</taxon>
        <taxon>eudicotyledons</taxon>
        <taxon>Gunneridae</taxon>
        <taxon>Pentapetalae</taxon>
        <taxon>rosids</taxon>
        <taxon>fabids</taxon>
        <taxon>Malpighiales</taxon>
        <taxon>Salicaceae</taxon>
        <taxon>Saliceae</taxon>
        <taxon>Salix</taxon>
    </lineage>
</organism>
<keyword evidence="1" id="KW-0175">Coiled coil</keyword>
<protein>
    <submittedName>
        <fullName evidence="3">POLAR LOCALIZATION DURING ASYMMETRIC DIVISION AND PROTEIN</fullName>
    </submittedName>
</protein>
<reference evidence="3" key="2">
    <citation type="journal article" date="2023" name="Int. J. Mol. Sci.">
        <title>De Novo Assembly and Annotation of 11 Diverse Shrub Willow (Salix) Genomes Reveals Novel Gene Organization in Sex-Linked Regions.</title>
        <authorList>
            <person name="Hyden B."/>
            <person name="Feng K."/>
            <person name="Yates T.B."/>
            <person name="Jawdy S."/>
            <person name="Cereghino C."/>
            <person name="Smart L.B."/>
            <person name="Muchero W."/>
        </authorList>
    </citation>
    <scope>NUCLEOTIDE SEQUENCE</scope>
    <source>
        <tissue evidence="3">Shoot tip</tissue>
    </source>
</reference>
<dbReference type="PANTHER" id="PTHR33476">
    <property type="entry name" value="EMB|CAB62613.1"/>
    <property type="match status" value="1"/>
</dbReference>
<evidence type="ECO:0000256" key="2">
    <source>
        <dbReference type="SAM" id="MobiDB-lite"/>
    </source>
</evidence>
<gene>
    <name evidence="3" type="ORF">OIU74_002199</name>
</gene>
<dbReference type="PANTHER" id="PTHR33476:SF4">
    <property type="entry name" value="POLAR LOCALIZATION DURING ASYMMETRIC DIVISION AND PROTEIN"/>
    <property type="match status" value="1"/>
</dbReference>
<comment type="caution">
    <text evidence="3">The sequence shown here is derived from an EMBL/GenBank/DDBJ whole genome shotgun (WGS) entry which is preliminary data.</text>
</comment>
<evidence type="ECO:0000313" key="4">
    <source>
        <dbReference type="Proteomes" id="UP001151752"/>
    </source>
</evidence>